<keyword evidence="1" id="KW-0378">Hydrolase</keyword>
<evidence type="ECO:0000256" key="2">
    <source>
        <dbReference type="SAM" id="SignalP"/>
    </source>
</evidence>
<dbReference type="PANTHER" id="PTHR47572">
    <property type="entry name" value="LIPOPROTEIN-RELATED"/>
    <property type="match status" value="1"/>
</dbReference>
<gene>
    <name evidence="4" type="ORF">NAF29_09600</name>
</gene>
<dbReference type="InterPro" id="IPR051262">
    <property type="entry name" value="SMP-30/CGR1_Lactonase"/>
</dbReference>
<dbReference type="AlphaFoldDB" id="A0AA41W7T4"/>
<keyword evidence="2" id="KW-0732">Signal</keyword>
<sequence length="344" mass="37516">MLIKSISSTLLCVFLIACSATQMPTSDKIQDVNAASPLRIEIYDASLNAILDDSIEPEVVASGFTWSEGPVWVESEQKVLFSDVPRNLVLSWSEHEGLQEYLNPAGATGLLPNASHEGSNGLALNAEGQLVLAQHGDRRVSKLRSSMANPKPSYETLADNFQGKKFNSPNDLHIQKDGTIWFTDPPYGLPQGPLDKVNRELDFNGVFRISKERVVTLVSTELSYPNGIAMSNDESVLYVANSDPKHAVWMAWPIDENRMLGEGKILFDATHMVADGNGLPDGLKIHPTGVLFATGPDGVLLLSPEGKLLGQILTGQPTGNLAFNNDFSTLYITANNRLVRIKMK</sequence>
<organism evidence="4 5">
    <name type="scientific">Echinimonas agarilytica</name>
    <dbReference type="NCBI Taxonomy" id="1215918"/>
    <lineage>
        <taxon>Bacteria</taxon>
        <taxon>Pseudomonadati</taxon>
        <taxon>Pseudomonadota</taxon>
        <taxon>Gammaproteobacteria</taxon>
        <taxon>Alteromonadales</taxon>
        <taxon>Echinimonadaceae</taxon>
        <taxon>Echinimonas</taxon>
    </lineage>
</organism>
<dbReference type="RefSeq" id="WP_251261329.1">
    <property type="nucleotide sequence ID" value="NZ_JAMQGP010000003.1"/>
</dbReference>
<dbReference type="Gene3D" id="2.120.10.30">
    <property type="entry name" value="TolB, C-terminal domain"/>
    <property type="match status" value="1"/>
</dbReference>
<evidence type="ECO:0000259" key="3">
    <source>
        <dbReference type="Pfam" id="PF08450"/>
    </source>
</evidence>
<reference evidence="4 5" key="1">
    <citation type="journal article" date="2013" name="Antonie Van Leeuwenhoek">
        <title>Echinimonas agarilytica gen. nov., sp. nov., a new gammaproteobacterium isolated from the sea urchin Strongylocentrotus intermedius.</title>
        <authorList>
            <person name="Nedashkovskaya O.I."/>
            <person name="Stenkova A.M."/>
            <person name="Zhukova N.V."/>
            <person name="Van Trappen S."/>
            <person name="Lee J.S."/>
            <person name="Kim S.B."/>
        </authorList>
    </citation>
    <scope>NUCLEOTIDE SEQUENCE [LARGE SCALE GENOMIC DNA]</scope>
    <source>
        <strain evidence="4 5">KMM 6351</strain>
    </source>
</reference>
<proteinExistence type="predicted"/>
<dbReference type="InterPro" id="IPR011042">
    <property type="entry name" value="6-blade_b-propeller_TolB-like"/>
</dbReference>
<evidence type="ECO:0000313" key="4">
    <source>
        <dbReference type="EMBL" id="MCM2679919.1"/>
    </source>
</evidence>
<keyword evidence="5" id="KW-1185">Reference proteome</keyword>
<dbReference type="GO" id="GO:0016787">
    <property type="term" value="F:hydrolase activity"/>
    <property type="evidence" value="ECO:0007669"/>
    <property type="project" value="UniProtKB-KW"/>
</dbReference>
<evidence type="ECO:0000256" key="1">
    <source>
        <dbReference type="ARBA" id="ARBA00022801"/>
    </source>
</evidence>
<dbReference type="PANTHER" id="PTHR47572:SF4">
    <property type="entry name" value="LACTONASE DRP35"/>
    <property type="match status" value="1"/>
</dbReference>
<feature type="signal peptide" evidence="2">
    <location>
        <begin position="1"/>
        <end position="19"/>
    </location>
</feature>
<feature type="domain" description="SMP-30/Gluconolactonase/LRE-like region" evidence="3">
    <location>
        <begin position="66"/>
        <end position="334"/>
    </location>
</feature>
<evidence type="ECO:0000313" key="5">
    <source>
        <dbReference type="Proteomes" id="UP001165393"/>
    </source>
</evidence>
<dbReference type="Pfam" id="PF08450">
    <property type="entry name" value="SGL"/>
    <property type="match status" value="1"/>
</dbReference>
<accession>A0AA41W7T4</accession>
<dbReference type="Proteomes" id="UP001165393">
    <property type="component" value="Unassembled WGS sequence"/>
</dbReference>
<dbReference type="InterPro" id="IPR013658">
    <property type="entry name" value="SGL"/>
</dbReference>
<feature type="chain" id="PRO_5041458103" evidence="2">
    <location>
        <begin position="20"/>
        <end position="344"/>
    </location>
</feature>
<dbReference type="SUPFAM" id="SSF63829">
    <property type="entry name" value="Calcium-dependent phosphotriesterase"/>
    <property type="match status" value="1"/>
</dbReference>
<name>A0AA41W7T4_9GAMM</name>
<dbReference type="PROSITE" id="PS51257">
    <property type="entry name" value="PROKAR_LIPOPROTEIN"/>
    <property type="match status" value="1"/>
</dbReference>
<dbReference type="EMBL" id="JAMQGP010000003">
    <property type="protein sequence ID" value="MCM2679919.1"/>
    <property type="molecule type" value="Genomic_DNA"/>
</dbReference>
<comment type="caution">
    <text evidence="4">The sequence shown here is derived from an EMBL/GenBank/DDBJ whole genome shotgun (WGS) entry which is preliminary data.</text>
</comment>
<protein>
    <submittedName>
        <fullName evidence="4">SMP-30/gluconolactonase/LRE family protein</fullName>
    </submittedName>
</protein>